<dbReference type="GO" id="GO:0004521">
    <property type="term" value="F:RNA endonuclease activity"/>
    <property type="evidence" value="ECO:0007669"/>
    <property type="project" value="TreeGrafter"/>
</dbReference>
<dbReference type="InterPro" id="IPR011067">
    <property type="entry name" value="Plasmid_toxin/cell-grow_inhib"/>
</dbReference>
<comment type="similarity">
    <text evidence="1">Belongs to the PemK/MazF family.</text>
</comment>
<reference evidence="3 4" key="1">
    <citation type="submission" date="2016-01" db="EMBL/GenBank/DDBJ databases">
        <title>The new phylogeny of the genus Mycobacterium.</title>
        <authorList>
            <person name="Tarcisio F."/>
            <person name="Conor M."/>
            <person name="Antonella G."/>
            <person name="Elisabetta G."/>
            <person name="Giulia F.S."/>
            <person name="Sara T."/>
            <person name="Anna F."/>
            <person name="Clotilde B."/>
            <person name="Roberto B."/>
            <person name="Veronica D.S."/>
            <person name="Fabio R."/>
            <person name="Monica P."/>
            <person name="Olivier J."/>
            <person name="Enrico T."/>
            <person name="Nicola S."/>
        </authorList>
    </citation>
    <scope>NUCLEOTIDE SEQUENCE [LARGE SCALE GENOMIC DNA]</scope>
    <source>
        <strain evidence="3 4">DSM 44179</strain>
    </source>
</reference>
<name>A0A1X1RL67_MYCFA</name>
<dbReference type="AlphaFoldDB" id="A0A1X1RL67"/>
<evidence type="ECO:0000256" key="2">
    <source>
        <dbReference type="ARBA" id="ARBA00022649"/>
    </source>
</evidence>
<dbReference type="PANTHER" id="PTHR33988:SF1">
    <property type="entry name" value="ENDORIBONUCLEASE MAZF7-RELATED"/>
    <property type="match status" value="1"/>
</dbReference>
<dbReference type="Gene3D" id="2.30.30.110">
    <property type="match status" value="1"/>
</dbReference>
<dbReference type="Proteomes" id="UP000193484">
    <property type="component" value="Unassembled WGS sequence"/>
</dbReference>
<dbReference type="OrthoDB" id="3196747at2"/>
<organism evidence="3 4">
    <name type="scientific">Mycolicibacterium fallax</name>
    <name type="common">Mycobacterium fallax</name>
    <dbReference type="NCBI Taxonomy" id="1793"/>
    <lineage>
        <taxon>Bacteria</taxon>
        <taxon>Bacillati</taxon>
        <taxon>Actinomycetota</taxon>
        <taxon>Actinomycetes</taxon>
        <taxon>Mycobacteriales</taxon>
        <taxon>Mycobacteriaceae</taxon>
        <taxon>Mycolicibacterium</taxon>
    </lineage>
</organism>
<evidence type="ECO:0000313" key="3">
    <source>
        <dbReference type="EMBL" id="ORV08492.1"/>
    </source>
</evidence>
<dbReference type="GO" id="GO:0006402">
    <property type="term" value="P:mRNA catabolic process"/>
    <property type="evidence" value="ECO:0007669"/>
    <property type="project" value="TreeGrafter"/>
</dbReference>
<dbReference type="GO" id="GO:0016075">
    <property type="term" value="P:rRNA catabolic process"/>
    <property type="evidence" value="ECO:0007669"/>
    <property type="project" value="TreeGrafter"/>
</dbReference>
<dbReference type="GO" id="GO:0003677">
    <property type="term" value="F:DNA binding"/>
    <property type="evidence" value="ECO:0007669"/>
    <property type="project" value="InterPro"/>
</dbReference>
<gene>
    <name evidence="3" type="ORF">AWC04_02105</name>
</gene>
<keyword evidence="2" id="KW-1277">Toxin-antitoxin system</keyword>
<evidence type="ECO:0000313" key="4">
    <source>
        <dbReference type="Proteomes" id="UP000193484"/>
    </source>
</evidence>
<comment type="caution">
    <text evidence="3">The sequence shown here is derived from an EMBL/GenBank/DDBJ whole genome shotgun (WGS) entry which is preliminary data.</text>
</comment>
<proteinExistence type="inferred from homology"/>
<evidence type="ECO:0000256" key="1">
    <source>
        <dbReference type="ARBA" id="ARBA00007521"/>
    </source>
</evidence>
<protein>
    <submittedName>
        <fullName evidence="3">Growth inhibitor PemK</fullName>
    </submittedName>
</protein>
<dbReference type="STRING" id="1793.AWC04_02105"/>
<dbReference type="RefSeq" id="WP_085092665.1">
    <property type="nucleotide sequence ID" value="NZ_AP022603.1"/>
</dbReference>
<dbReference type="SUPFAM" id="SSF50118">
    <property type="entry name" value="Cell growth inhibitor/plasmid maintenance toxic component"/>
    <property type="match status" value="1"/>
</dbReference>
<dbReference type="EMBL" id="LQOJ01000015">
    <property type="protein sequence ID" value="ORV08492.1"/>
    <property type="molecule type" value="Genomic_DNA"/>
</dbReference>
<keyword evidence="4" id="KW-1185">Reference proteome</keyword>
<dbReference type="Pfam" id="PF02452">
    <property type="entry name" value="PemK_toxin"/>
    <property type="match status" value="1"/>
</dbReference>
<dbReference type="PANTHER" id="PTHR33988">
    <property type="entry name" value="ENDORIBONUCLEASE MAZF-RELATED"/>
    <property type="match status" value="1"/>
</dbReference>
<dbReference type="InterPro" id="IPR003477">
    <property type="entry name" value="PemK-like"/>
</dbReference>
<accession>A0A1X1RL67</accession>
<sequence length="109" mass="11695">MIRGEIWTASARQGYAGKPRPVVIVQDDRFDATDSITFCPFTSVAAAIPLLRIPVSPNAANGLSAPSSVMVDKITTAHKSKLDRRIGAVSPSEMREIERALLVFLGLTG</sequence>